<keyword evidence="2" id="KW-0012">Acyltransferase</keyword>
<dbReference type="PROSITE" id="PS51186">
    <property type="entry name" value="GNAT"/>
    <property type="match status" value="1"/>
</dbReference>
<dbReference type="InterPro" id="IPR000182">
    <property type="entry name" value="GNAT_dom"/>
</dbReference>
<protein>
    <submittedName>
        <fullName evidence="4">Acetyltransferase (GNAT) domain-containing protein</fullName>
    </submittedName>
</protein>
<sequence length="201" mass="22923">MITIRNMTASEHESIRDLSRLHTRAFPEFFLTQLGVGFLDALYKGYLSDERSGIIVAEDNGKLVGFIAYSYDYPNFYKGLIKNHLFKFAFCSMGAAIRHPSFIKRLLGAFKKSDSVVKNEKYVELASICVDPDMGKKGIGSQLIDHLKGMVDLNKFAYINLETDAVNNDGVNRFYRMNGFKLARSYFSSEGRKMNEYRFEG</sequence>
<dbReference type="RefSeq" id="WP_074716871.1">
    <property type="nucleotide sequence ID" value="NZ_FNWV01000006.1"/>
</dbReference>
<dbReference type="OrthoDB" id="1819306at2"/>
<evidence type="ECO:0000259" key="3">
    <source>
        <dbReference type="PROSITE" id="PS51186"/>
    </source>
</evidence>
<dbReference type="SUPFAM" id="SSF55729">
    <property type="entry name" value="Acyl-CoA N-acyltransferases (Nat)"/>
    <property type="match status" value="1"/>
</dbReference>
<evidence type="ECO:0000313" key="4">
    <source>
        <dbReference type="EMBL" id="SEH65299.1"/>
    </source>
</evidence>
<dbReference type="Pfam" id="PF00583">
    <property type="entry name" value="Acetyltransf_1"/>
    <property type="match status" value="1"/>
</dbReference>
<dbReference type="Proteomes" id="UP000183190">
    <property type="component" value="Unassembled WGS sequence"/>
</dbReference>
<dbReference type="PANTHER" id="PTHR43800">
    <property type="entry name" value="PEPTIDYL-LYSINE N-ACETYLTRANSFERASE YJAB"/>
    <property type="match status" value="1"/>
</dbReference>
<evidence type="ECO:0000313" key="5">
    <source>
        <dbReference type="Proteomes" id="UP000183190"/>
    </source>
</evidence>
<evidence type="ECO:0000256" key="1">
    <source>
        <dbReference type="ARBA" id="ARBA00022679"/>
    </source>
</evidence>
<dbReference type="InterPro" id="IPR016181">
    <property type="entry name" value="Acyl_CoA_acyltransferase"/>
</dbReference>
<organism evidence="4 5">
    <name type="scientific">Ruminococcus flavefaciens</name>
    <dbReference type="NCBI Taxonomy" id="1265"/>
    <lineage>
        <taxon>Bacteria</taxon>
        <taxon>Bacillati</taxon>
        <taxon>Bacillota</taxon>
        <taxon>Clostridia</taxon>
        <taxon>Eubacteriales</taxon>
        <taxon>Oscillospiraceae</taxon>
        <taxon>Ruminococcus</taxon>
    </lineage>
</organism>
<dbReference type="GO" id="GO:0016747">
    <property type="term" value="F:acyltransferase activity, transferring groups other than amino-acyl groups"/>
    <property type="evidence" value="ECO:0007669"/>
    <property type="project" value="InterPro"/>
</dbReference>
<accession>A0A1H6JS00</accession>
<proteinExistence type="predicted"/>
<evidence type="ECO:0000256" key="2">
    <source>
        <dbReference type="ARBA" id="ARBA00023315"/>
    </source>
</evidence>
<dbReference type="Gene3D" id="3.40.630.30">
    <property type="match status" value="1"/>
</dbReference>
<dbReference type="CDD" id="cd04301">
    <property type="entry name" value="NAT_SF"/>
    <property type="match status" value="1"/>
</dbReference>
<dbReference type="AlphaFoldDB" id="A0A1H6JS00"/>
<dbReference type="EMBL" id="FNWV01000006">
    <property type="protein sequence ID" value="SEH65299.1"/>
    <property type="molecule type" value="Genomic_DNA"/>
</dbReference>
<name>A0A1H6JS00_RUMFL</name>
<gene>
    <name evidence="4" type="ORF">SAMN02910265_01954</name>
</gene>
<feature type="domain" description="N-acetyltransferase" evidence="3">
    <location>
        <begin position="2"/>
        <end position="201"/>
    </location>
</feature>
<dbReference type="PANTHER" id="PTHR43800:SF1">
    <property type="entry name" value="PEPTIDYL-LYSINE N-ACETYLTRANSFERASE YJAB"/>
    <property type="match status" value="1"/>
</dbReference>
<keyword evidence="1 4" id="KW-0808">Transferase</keyword>
<reference evidence="4 5" key="1">
    <citation type="submission" date="2016-10" db="EMBL/GenBank/DDBJ databases">
        <authorList>
            <person name="de Groot N.N."/>
        </authorList>
    </citation>
    <scope>NUCLEOTIDE SEQUENCE [LARGE SCALE GENOMIC DNA]</scope>
    <source>
        <strain evidence="4 5">YAD2003</strain>
    </source>
</reference>